<protein>
    <submittedName>
        <fullName evidence="2">Uncharacterized protein</fullName>
    </submittedName>
</protein>
<reference evidence="2 3" key="1">
    <citation type="submission" date="2024-03" db="EMBL/GenBank/DDBJ databases">
        <title>Adaptation during the transition from Ophiocordyceps entomopathogen to insect associate is accompanied by gene loss and intensified selection.</title>
        <authorList>
            <person name="Ward C.M."/>
            <person name="Onetto C.A."/>
            <person name="Borneman A.R."/>
        </authorList>
    </citation>
    <scope>NUCLEOTIDE SEQUENCE [LARGE SCALE GENOMIC DNA]</scope>
    <source>
        <strain evidence="2">AWRI1</strain>
        <tissue evidence="2">Single Adult Female</tissue>
    </source>
</reference>
<organism evidence="2 3">
    <name type="scientific">Parthenolecanium corni</name>
    <dbReference type="NCBI Taxonomy" id="536013"/>
    <lineage>
        <taxon>Eukaryota</taxon>
        <taxon>Metazoa</taxon>
        <taxon>Ecdysozoa</taxon>
        <taxon>Arthropoda</taxon>
        <taxon>Hexapoda</taxon>
        <taxon>Insecta</taxon>
        <taxon>Pterygota</taxon>
        <taxon>Neoptera</taxon>
        <taxon>Paraneoptera</taxon>
        <taxon>Hemiptera</taxon>
        <taxon>Sternorrhyncha</taxon>
        <taxon>Coccoidea</taxon>
        <taxon>Coccidae</taxon>
        <taxon>Parthenolecanium</taxon>
    </lineage>
</organism>
<sequence length="76" mass="8979">MKRYLKIGDHVIGKKHLQALPFWLPSAVSYGAIGIVGLIWLLDFDPVLKKVPFVRRRFQYPYEDDKRVYVEPVYDL</sequence>
<dbReference type="InterPro" id="IPR015089">
    <property type="entry name" value="UQCR"/>
</dbReference>
<dbReference type="AlphaFoldDB" id="A0AAN9T4P7"/>
<dbReference type="Proteomes" id="UP001367676">
    <property type="component" value="Unassembled WGS sequence"/>
</dbReference>
<keyword evidence="1" id="KW-1133">Transmembrane helix</keyword>
<dbReference type="Pfam" id="PF08997">
    <property type="entry name" value="UCR_6-4kD"/>
    <property type="match status" value="1"/>
</dbReference>
<evidence type="ECO:0000256" key="1">
    <source>
        <dbReference type="SAM" id="Phobius"/>
    </source>
</evidence>
<dbReference type="GO" id="GO:0006122">
    <property type="term" value="P:mitochondrial electron transport, ubiquinol to cytochrome c"/>
    <property type="evidence" value="ECO:0007669"/>
    <property type="project" value="InterPro"/>
</dbReference>
<evidence type="ECO:0000313" key="2">
    <source>
        <dbReference type="EMBL" id="KAK7573857.1"/>
    </source>
</evidence>
<name>A0AAN9T4P7_9HEMI</name>
<keyword evidence="1" id="KW-0472">Membrane</keyword>
<evidence type="ECO:0000313" key="3">
    <source>
        <dbReference type="Proteomes" id="UP001367676"/>
    </source>
</evidence>
<proteinExistence type="predicted"/>
<dbReference type="GO" id="GO:0005739">
    <property type="term" value="C:mitochondrion"/>
    <property type="evidence" value="ECO:0007669"/>
    <property type="project" value="GOC"/>
</dbReference>
<gene>
    <name evidence="2" type="ORF">V9T40_011048</name>
</gene>
<dbReference type="SUPFAM" id="SSF81518">
    <property type="entry name" value="Subunit XI (6.4 kDa protein) of cytochrome bc1 complex (Ubiquinol-cytochrome c reductase)"/>
    <property type="match status" value="1"/>
</dbReference>
<dbReference type="InterPro" id="IPR029027">
    <property type="entry name" value="Single_a-helix_sf"/>
</dbReference>
<dbReference type="Gene3D" id="1.20.5.220">
    <property type="match status" value="1"/>
</dbReference>
<comment type="caution">
    <text evidence="2">The sequence shown here is derived from an EMBL/GenBank/DDBJ whole genome shotgun (WGS) entry which is preliminary data.</text>
</comment>
<dbReference type="EMBL" id="JBBCAQ010000037">
    <property type="protein sequence ID" value="KAK7573857.1"/>
    <property type="molecule type" value="Genomic_DNA"/>
</dbReference>
<keyword evidence="1" id="KW-0812">Transmembrane</keyword>
<keyword evidence="3" id="KW-1185">Reference proteome</keyword>
<feature type="transmembrane region" description="Helical" evidence="1">
    <location>
        <begin position="20"/>
        <end position="42"/>
    </location>
</feature>
<accession>A0AAN9T4P7</accession>